<dbReference type="EMBL" id="QWLA01000079">
    <property type="protein sequence ID" value="RIH83339.1"/>
    <property type="molecule type" value="Genomic_DNA"/>
</dbReference>
<dbReference type="AlphaFoldDB" id="A0A399EJS7"/>
<proteinExistence type="predicted"/>
<dbReference type="RefSeq" id="WP_147371681.1">
    <property type="nucleotide sequence ID" value="NZ_QWLA01000079.1"/>
</dbReference>
<sequence>MDGELKVKLEQSLAPVFGSPNPLFVTDSPDLVTWLRAHNLGAYLLDDVAGLPKHRRKNVVLLPTTRDGLSFFRLERFFKGSRVLIVPLVAFDPSLEASIYSLNLLASSDFTHATNENARWVSILEEGEVQRLVFKGAYGELEVTLKERLDLMLPRTQVGLLPGEWEAIGMFFEIAMIPDNEDFFHPGYIVNGEVEIPGVAIAHHRIMPNQLTHLPTRAWQLPEGLIKEGRFPLKIKIENSQLKEVRSADGADFTDEIGELSNPQLELILVEMAVSNNPGLDVSNLDWSVNSVLNEGARGIHFAVGDGVTGAHIDFICPSMEAVLT</sequence>
<reference evidence="2 3" key="1">
    <citation type="submission" date="2018-08" db="EMBL/GenBank/DDBJ databases">
        <title>Meiothermus roseus NBRC 110900 genome sequencing project.</title>
        <authorList>
            <person name="Da Costa M.S."/>
            <person name="Albuquerque L."/>
            <person name="Raposo P."/>
            <person name="Froufe H.J.C."/>
            <person name="Barroso C.S."/>
            <person name="Egas C."/>
        </authorList>
    </citation>
    <scope>NUCLEOTIDE SEQUENCE [LARGE SCALE GENOMIC DNA]</scope>
    <source>
        <strain evidence="2 3">NBRC 110900</strain>
    </source>
</reference>
<evidence type="ECO:0000313" key="2">
    <source>
        <dbReference type="EMBL" id="RIH83339.1"/>
    </source>
</evidence>
<evidence type="ECO:0000259" key="1">
    <source>
        <dbReference type="Pfam" id="PF26231"/>
    </source>
</evidence>
<feature type="domain" description="Crocagin biosynthetic protein CgnE/B" evidence="1">
    <location>
        <begin position="22"/>
        <end position="321"/>
    </location>
</feature>
<evidence type="ECO:0000313" key="3">
    <source>
        <dbReference type="Proteomes" id="UP000265341"/>
    </source>
</evidence>
<dbReference type="OrthoDB" id="34067at2"/>
<comment type="caution">
    <text evidence="2">The sequence shown here is derived from an EMBL/GenBank/DDBJ whole genome shotgun (WGS) entry which is preliminary data.</text>
</comment>
<dbReference type="InterPro" id="IPR058799">
    <property type="entry name" value="CgnE_B"/>
</dbReference>
<organism evidence="2 3">
    <name type="scientific">Calidithermus roseus</name>
    <dbReference type="NCBI Taxonomy" id="1644118"/>
    <lineage>
        <taxon>Bacteria</taxon>
        <taxon>Thermotogati</taxon>
        <taxon>Deinococcota</taxon>
        <taxon>Deinococci</taxon>
        <taxon>Thermales</taxon>
        <taxon>Thermaceae</taxon>
        <taxon>Calidithermus</taxon>
    </lineage>
</organism>
<name>A0A399EJS7_9DEIN</name>
<accession>A0A399EJS7</accession>
<gene>
    <name evidence="2" type="ORF">Mrose_03078</name>
</gene>
<dbReference type="Proteomes" id="UP000265341">
    <property type="component" value="Unassembled WGS sequence"/>
</dbReference>
<keyword evidence="3" id="KW-1185">Reference proteome</keyword>
<protein>
    <recommendedName>
        <fullName evidence="1">Crocagin biosynthetic protein CgnE/B domain-containing protein</fullName>
    </recommendedName>
</protein>
<dbReference type="Pfam" id="PF26231">
    <property type="entry name" value="CgnE_B"/>
    <property type="match status" value="1"/>
</dbReference>